<sequence>MKILVPATSANLGPGFDCLGLSLKYFNQTIIEKSNLFSISIYGEGSKNIYLKKNNVFVNIFNEIYQKLNGKKQNFRFIFHNNIPLSRGMGSSSAVIVAAIACAYELSGFKIDKDNILNEALKFENHPDNIAPAVLGGFVCSMVHNEKVLAIKKKIDENLRAIITIPNVSMNTQKSRSVLAKKINFNEGVFNICHSSFLTACFLEKKYDLLKYASLDKLHQEQRMKNLPELFQVQKISLENNALMSTLSGSGSSFFTLAYEEDAKNIQVKLKNKFNKFRVELLDFDDKGFKFC</sequence>
<organism evidence="15 16">
    <name type="scientific">Campylobacter insulaenigrae NCTC 12927</name>
    <dbReference type="NCBI Taxonomy" id="1031564"/>
    <lineage>
        <taxon>Bacteria</taxon>
        <taxon>Pseudomonadati</taxon>
        <taxon>Campylobacterota</taxon>
        <taxon>Epsilonproteobacteria</taxon>
        <taxon>Campylobacterales</taxon>
        <taxon>Campylobacteraceae</taxon>
        <taxon>Campylobacter</taxon>
    </lineage>
</organism>
<evidence type="ECO:0000256" key="10">
    <source>
        <dbReference type="ARBA" id="ARBA00022840"/>
    </source>
</evidence>
<comment type="catalytic activity">
    <reaction evidence="11 12">
        <text>L-homoserine + ATP = O-phospho-L-homoserine + ADP + H(+)</text>
        <dbReference type="Rhea" id="RHEA:13985"/>
        <dbReference type="ChEBI" id="CHEBI:15378"/>
        <dbReference type="ChEBI" id="CHEBI:30616"/>
        <dbReference type="ChEBI" id="CHEBI:57476"/>
        <dbReference type="ChEBI" id="CHEBI:57590"/>
        <dbReference type="ChEBI" id="CHEBI:456216"/>
        <dbReference type="EC" id="2.7.1.39"/>
    </reaction>
</comment>
<comment type="function">
    <text evidence="12">Catalyzes the ATP-dependent phosphorylation of L-homoserine to L-homoserine phosphate.</text>
</comment>
<dbReference type="Pfam" id="PF00288">
    <property type="entry name" value="GHMP_kinases_N"/>
    <property type="match status" value="1"/>
</dbReference>
<dbReference type="RefSeq" id="WP_039649111.1">
    <property type="nucleotide sequence ID" value="NZ_CP007770.1"/>
</dbReference>
<evidence type="ECO:0000313" key="15">
    <source>
        <dbReference type="EMBL" id="AJC87214.1"/>
    </source>
</evidence>
<dbReference type="PRINTS" id="PR00958">
    <property type="entry name" value="HOMSERKINASE"/>
</dbReference>
<evidence type="ECO:0000256" key="1">
    <source>
        <dbReference type="ARBA" id="ARBA00005015"/>
    </source>
</evidence>
<dbReference type="UniPathway" id="UPA00050">
    <property type="reaction ID" value="UER00064"/>
</dbReference>
<dbReference type="STRING" id="1031564.CINS_0210"/>
<dbReference type="Proteomes" id="UP000031163">
    <property type="component" value="Chromosome"/>
</dbReference>
<evidence type="ECO:0000256" key="9">
    <source>
        <dbReference type="ARBA" id="ARBA00022777"/>
    </source>
</evidence>
<reference evidence="15 16" key="1">
    <citation type="journal article" date="2014" name="Genome Biol. Evol.">
        <title>Comparative Genomics of the Campylobacter lari Group.</title>
        <authorList>
            <person name="Miller W.G."/>
            <person name="Yee E."/>
            <person name="Chapman M.H."/>
            <person name="Smith T.P."/>
            <person name="Bono J.L."/>
            <person name="Huynh S."/>
            <person name="Parker C.T."/>
            <person name="Vandamme P."/>
            <person name="Luong K."/>
            <person name="Korlach J."/>
        </authorList>
    </citation>
    <scope>NUCLEOTIDE SEQUENCE [LARGE SCALE GENOMIC DNA]</scope>
    <source>
        <strain evidence="15 16">NCTC 12927</strain>
    </source>
</reference>
<evidence type="ECO:0000256" key="3">
    <source>
        <dbReference type="ARBA" id="ARBA00012078"/>
    </source>
</evidence>
<dbReference type="GO" id="GO:0005524">
    <property type="term" value="F:ATP binding"/>
    <property type="evidence" value="ECO:0007669"/>
    <property type="project" value="UniProtKB-UniRule"/>
</dbReference>
<keyword evidence="9 12" id="KW-0418">Kinase</keyword>
<dbReference type="InterPro" id="IPR036554">
    <property type="entry name" value="GHMP_kinase_C_sf"/>
</dbReference>
<dbReference type="EC" id="2.7.1.39" evidence="3 12"/>
<feature type="domain" description="GHMP kinase C-terminal" evidence="14">
    <location>
        <begin position="215"/>
        <end position="275"/>
    </location>
</feature>
<dbReference type="HOGENOM" id="CLU_041243_0_0_7"/>
<evidence type="ECO:0000256" key="7">
    <source>
        <dbReference type="ARBA" id="ARBA00022697"/>
    </source>
</evidence>
<dbReference type="InterPro" id="IPR020568">
    <property type="entry name" value="Ribosomal_Su5_D2-typ_SF"/>
</dbReference>
<evidence type="ECO:0000256" key="6">
    <source>
        <dbReference type="ARBA" id="ARBA00022679"/>
    </source>
</evidence>
<feature type="binding site" evidence="12">
    <location>
        <begin position="84"/>
        <end position="94"/>
    </location>
    <ligand>
        <name>ATP</name>
        <dbReference type="ChEBI" id="CHEBI:30616"/>
    </ligand>
</feature>
<evidence type="ECO:0000256" key="11">
    <source>
        <dbReference type="ARBA" id="ARBA00049375"/>
    </source>
</evidence>
<protein>
    <recommendedName>
        <fullName evidence="4 12">Homoserine kinase</fullName>
        <shortName evidence="12">HK</shortName>
        <shortName evidence="12">HSK</shortName>
        <ecNumber evidence="3 12">2.7.1.39</ecNumber>
    </recommendedName>
</protein>
<dbReference type="NCBIfam" id="TIGR00191">
    <property type="entry name" value="thrB"/>
    <property type="match status" value="1"/>
</dbReference>
<keyword evidence="7 12" id="KW-0791">Threonine biosynthesis</keyword>
<keyword evidence="5 12" id="KW-0028">Amino-acid biosynthesis</keyword>
<dbReference type="InterPro" id="IPR006204">
    <property type="entry name" value="GHMP_kinase_N_dom"/>
</dbReference>
<feature type="domain" description="GHMP kinase N-terminal" evidence="13">
    <location>
        <begin position="57"/>
        <end position="137"/>
    </location>
</feature>
<dbReference type="Gene3D" id="3.30.230.10">
    <property type="match status" value="1"/>
</dbReference>
<evidence type="ECO:0000259" key="14">
    <source>
        <dbReference type="Pfam" id="PF08544"/>
    </source>
</evidence>
<keyword evidence="8 12" id="KW-0547">Nucleotide-binding</keyword>
<dbReference type="GO" id="GO:0005737">
    <property type="term" value="C:cytoplasm"/>
    <property type="evidence" value="ECO:0007669"/>
    <property type="project" value="UniProtKB-SubCell"/>
</dbReference>
<evidence type="ECO:0000259" key="13">
    <source>
        <dbReference type="Pfam" id="PF00288"/>
    </source>
</evidence>
<gene>
    <name evidence="12 15" type="primary">thrB</name>
    <name evidence="15" type="ORF">CINS_0210</name>
</gene>
<keyword evidence="12" id="KW-0963">Cytoplasm</keyword>
<accession>A0A0A8H2T8</accession>
<dbReference type="PIRSF" id="PIRSF000676">
    <property type="entry name" value="Homoser_kin"/>
    <property type="match status" value="1"/>
</dbReference>
<dbReference type="InterPro" id="IPR014721">
    <property type="entry name" value="Ribsml_uS5_D2-typ_fold_subgr"/>
</dbReference>
<evidence type="ECO:0000256" key="12">
    <source>
        <dbReference type="HAMAP-Rule" id="MF_00384"/>
    </source>
</evidence>
<dbReference type="InterPro" id="IPR013750">
    <property type="entry name" value="GHMP_kinase_C_dom"/>
</dbReference>
<dbReference type="GO" id="GO:0004413">
    <property type="term" value="F:homoserine kinase activity"/>
    <property type="evidence" value="ECO:0007669"/>
    <property type="project" value="UniProtKB-UniRule"/>
</dbReference>
<evidence type="ECO:0000256" key="2">
    <source>
        <dbReference type="ARBA" id="ARBA00007370"/>
    </source>
</evidence>
<dbReference type="PROSITE" id="PS00627">
    <property type="entry name" value="GHMP_KINASES_ATP"/>
    <property type="match status" value="1"/>
</dbReference>
<evidence type="ECO:0000256" key="5">
    <source>
        <dbReference type="ARBA" id="ARBA00022605"/>
    </source>
</evidence>
<evidence type="ECO:0000256" key="4">
    <source>
        <dbReference type="ARBA" id="ARBA00017858"/>
    </source>
</evidence>
<dbReference type="HAMAP" id="MF_00384">
    <property type="entry name" value="Homoser_kinase"/>
    <property type="match status" value="1"/>
</dbReference>
<evidence type="ECO:0000256" key="8">
    <source>
        <dbReference type="ARBA" id="ARBA00022741"/>
    </source>
</evidence>
<keyword evidence="6 12" id="KW-0808">Transferase</keyword>
<comment type="similarity">
    <text evidence="2 12">Belongs to the GHMP kinase family. Homoserine kinase subfamily.</text>
</comment>
<dbReference type="AlphaFoldDB" id="A0A0A8H2T8"/>
<dbReference type="Pfam" id="PF08544">
    <property type="entry name" value="GHMP_kinases_C"/>
    <property type="match status" value="1"/>
</dbReference>
<dbReference type="KEGG" id="cis:CINS_0210"/>
<dbReference type="SUPFAM" id="SSF54211">
    <property type="entry name" value="Ribosomal protein S5 domain 2-like"/>
    <property type="match status" value="1"/>
</dbReference>
<dbReference type="GeneID" id="74431031"/>
<comment type="pathway">
    <text evidence="1 12">Amino-acid biosynthesis; L-threonine biosynthesis; L-threonine from L-aspartate: step 4/5.</text>
</comment>
<dbReference type="PANTHER" id="PTHR20861">
    <property type="entry name" value="HOMOSERINE/4-DIPHOSPHOCYTIDYL-2-C-METHYL-D-ERYTHRITOL KINASE"/>
    <property type="match status" value="1"/>
</dbReference>
<dbReference type="EMBL" id="CP007770">
    <property type="protein sequence ID" value="AJC87214.1"/>
    <property type="molecule type" value="Genomic_DNA"/>
</dbReference>
<comment type="subcellular location">
    <subcellularLocation>
        <location evidence="12">Cytoplasm</location>
    </subcellularLocation>
</comment>
<name>A0A0A8H2T8_9BACT</name>
<dbReference type="GO" id="GO:0009088">
    <property type="term" value="P:threonine biosynthetic process"/>
    <property type="evidence" value="ECO:0007669"/>
    <property type="project" value="UniProtKB-UniRule"/>
</dbReference>
<dbReference type="Gene3D" id="3.30.70.890">
    <property type="entry name" value="GHMP kinase, C-terminal domain"/>
    <property type="match status" value="1"/>
</dbReference>
<dbReference type="InterPro" id="IPR000870">
    <property type="entry name" value="Homoserine_kinase"/>
</dbReference>
<keyword evidence="10 12" id="KW-0067">ATP-binding</keyword>
<dbReference type="PANTHER" id="PTHR20861:SF1">
    <property type="entry name" value="HOMOSERINE KINASE"/>
    <property type="match status" value="1"/>
</dbReference>
<dbReference type="InterPro" id="IPR006203">
    <property type="entry name" value="GHMP_knse_ATP-bd_CS"/>
</dbReference>
<evidence type="ECO:0000313" key="16">
    <source>
        <dbReference type="Proteomes" id="UP000031163"/>
    </source>
</evidence>
<proteinExistence type="inferred from homology"/>
<dbReference type="SUPFAM" id="SSF55060">
    <property type="entry name" value="GHMP Kinase, C-terminal domain"/>
    <property type="match status" value="1"/>
</dbReference>